<protein>
    <submittedName>
        <fullName evidence="1">Uncharacterized protein</fullName>
    </submittedName>
</protein>
<proteinExistence type="predicted"/>
<organism evidence="1">
    <name type="scientific">marine sediment metagenome</name>
    <dbReference type="NCBI Taxonomy" id="412755"/>
    <lineage>
        <taxon>unclassified sequences</taxon>
        <taxon>metagenomes</taxon>
        <taxon>ecological metagenomes</taxon>
    </lineage>
</organism>
<comment type="caution">
    <text evidence="1">The sequence shown here is derived from an EMBL/GenBank/DDBJ whole genome shotgun (WGS) entry which is preliminary data.</text>
</comment>
<reference evidence="1" key="1">
    <citation type="journal article" date="2014" name="Front. Microbiol.">
        <title>High frequency of phylogenetically diverse reductive dehalogenase-homologous genes in deep subseafloor sedimentary metagenomes.</title>
        <authorList>
            <person name="Kawai M."/>
            <person name="Futagami T."/>
            <person name="Toyoda A."/>
            <person name="Takaki Y."/>
            <person name="Nishi S."/>
            <person name="Hori S."/>
            <person name="Arai W."/>
            <person name="Tsubouchi T."/>
            <person name="Morono Y."/>
            <person name="Uchiyama I."/>
            <person name="Ito T."/>
            <person name="Fujiyama A."/>
            <person name="Inagaki F."/>
            <person name="Takami H."/>
        </authorList>
    </citation>
    <scope>NUCLEOTIDE SEQUENCE</scope>
    <source>
        <strain evidence="1">Expedition CK06-06</strain>
    </source>
</reference>
<name>X1KZH6_9ZZZZ</name>
<evidence type="ECO:0000313" key="1">
    <source>
        <dbReference type="EMBL" id="GAI12128.1"/>
    </source>
</evidence>
<sequence length="72" mass="8396">MGEEIRKCGQCNDFYGPWRGNHEVGRCLLFDSVDPMKRKLYKAGITAKNLCRYGLKEGEEVELTQENSKYYK</sequence>
<accession>X1KZH6</accession>
<dbReference type="EMBL" id="BARV01007743">
    <property type="protein sequence ID" value="GAI12128.1"/>
    <property type="molecule type" value="Genomic_DNA"/>
</dbReference>
<gene>
    <name evidence="1" type="ORF">S06H3_15715</name>
</gene>
<dbReference type="AlphaFoldDB" id="X1KZH6"/>